<dbReference type="RefSeq" id="WP_179000985.1">
    <property type="nucleotide sequence ID" value="NZ_JBHSCO010000008.1"/>
</dbReference>
<feature type="transmembrane region" description="Helical" evidence="6">
    <location>
        <begin position="50"/>
        <end position="72"/>
    </location>
</feature>
<feature type="transmembrane region" description="Helical" evidence="6">
    <location>
        <begin position="93"/>
        <end position="119"/>
    </location>
</feature>
<organism evidence="7 8">
    <name type="scientific">Flavobacterium quisquiliarum</name>
    <dbReference type="NCBI Taxonomy" id="1834436"/>
    <lineage>
        <taxon>Bacteria</taxon>
        <taxon>Pseudomonadati</taxon>
        <taxon>Bacteroidota</taxon>
        <taxon>Flavobacteriia</taxon>
        <taxon>Flavobacteriales</taxon>
        <taxon>Flavobacteriaceae</taxon>
        <taxon>Flavobacterium</taxon>
    </lineage>
</organism>
<feature type="transmembrane region" description="Helical" evidence="6">
    <location>
        <begin position="125"/>
        <end position="148"/>
    </location>
</feature>
<comment type="caution">
    <text evidence="7">The sequence shown here is derived from an EMBL/GenBank/DDBJ whole genome shotgun (WGS) entry which is preliminary data.</text>
</comment>
<evidence type="ECO:0000256" key="3">
    <source>
        <dbReference type="ARBA" id="ARBA00022692"/>
    </source>
</evidence>
<name>A0ABV8WBI4_9FLAO</name>
<evidence type="ECO:0000256" key="1">
    <source>
        <dbReference type="ARBA" id="ARBA00004651"/>
    </source>
</evidence>
<comment type="subcellular location">
    <subcellularLocation>
        <location evidence="1">Cell membrane</location>
        <topology evidence="1">Multi-pass membrane protein</topology>
    </subcellularLocation>
</comment>
<dbReference type="Pfam" id="PF01943">
    <property type="entry name" value="Polysacc_synt"/>
    <property type="match status" value="1"/>
</dbReference>
<keyword evidence="5 6" id="KW-0472">Membrane</keyword>
<keyword evidence="2" id="KW-1003">Cell membrane</keyword>
<dbReference type="EMBL" id="JBHSCO010000008">
    <property type="protein sequence ID" value="MFC4394177.1"/>
    <property type="molecule type" value="Genomic_DNA"/>
</dbReference>
<keyword evidence="4 6" id="KW-1133">Transmembrane helix</keyword>
<sequence length="433" mass="49678">MKLNFDIFQQYKKHKILASNFVYLSVLQALNVILPLITFPYLIRVLGVEYFGLLSFSLAFVAYFQIVTDYGFNSTGTRDISLAIDNREKQILIFNQIMSAKLVLISVSFIIMMGIVFLFDIFRAYWFIYLFSFGSILGQAIFPVWFFHGIQKMKYVTYLNLVTKTIFALALFVFVTQKSDYYLVPVFNALGFLTAGILSLFYIWKDFKISFKLQSVKGIKEQLNRAKFMFLSELKISLFTNTNTLILGIFAGNQAVGYFSAAEKLARAIGNLQTPVSNTIFPYLSTEMALDKLKAILKIRKITIVGSIIFSLIVIVCFCFAEQIISIIYGKEMLASVLLFRIIILIPLLSFLDTMFGKQILLNLGKDIFYFRVIVLATILNFTINFILTYLYQEKGTAITLIITQIFIVLGMWYFAHKETSLILKQNKSYESN</sequence>
<evidence type="ECO:0000313" key="8">
    <source>
        <dbReference type="Proteomes" id="UP001595719"/>
    </source>
</evidence>
<feature type="transmembrane region" description="Helical" evidence="6">
    <location>
        <begin position="181"/>
        <end position="204"/>
    </location>
</feature>
<feature type="transmembrane region" description="Helical" evidence="6">
    <location>
        <begin position="21"/>
        <end position="44"/>
    </location>
</feature>
<proteinExistence type="predicted"/>
<dbReference type="CDD" id="cd13128">
    <property type="entry name" value="MATE_Wzx_like"/>
    <property type="match status" value="1"/>
</dbReference>
<feature type="transmembrane region" description="Helical" evidence="6">
    <location>
        <begin position="302"/>
        <end position="329"/>
    </location>
</feature>
<dbReference type="InterPro" id="IPR002797">
    <property type="entry name" value="Polysacc_synth"/>
</dbReference>
<reference evidence="8" key="1">
    <citation type="journal article" date="2019" name="Int. J. Syst. Evol. Microbiol.">
        <title>The Global Catalogue of Microorganisms (GCM) 10K type strain sequencing project: providing services to taxonomists for standard genome sequencing and annotation.</title>
        <authorList>
            <consortium name="The Broad Institute Genomics Platform"/>
            <consortium name="The Broad Institute Genome Sequencing Center for Infectious Disease"/>
            <person name="Wu L."/>
            <person name="Ma J."/>
        </authorList>
    </citation>
    <scope>NUCLEOTIDE SEQUENCE [LARGE SCALE GENOMIC DNA]</scope>
    <source>
        <strain evidence="8">CGMCC 1.15345</strain>
    </source>
</reference>
<gene>
    <name evidence="7" type="ORF">ACFOY0_24515</name>
</gene>
<evidence type="ECO:0000313" key="7">
    <source>
        <dbReference type="EMBL" id="MFC4394177.1"/>
    </source>
</evidence>
<dbReference type="Proteomes" id="UP001595719">
    <property type="component" value="Unassembled WGS sequence"/>
</dbReference>
<feature type="transmembrane region" description="Helical" evidence="6">
    <location>
        <begin position="155"/>
        <end position="175"/>
    </location>
</feature>
<dbReference type="PANTHER" id="PTHR30250:SF11">
    <property type="entry name" value="O-ANTIGEN TRANSPORTER-RELATED"/>
    <property type="match status" value="1"/>
</dbReference>
<feature type="transmembrane region" description="Helical" evidence="6">
    <location>
        <begin position="335"/>
        <end position="357"/>
    </location>
</feature>
<dbReference type="InterPro" id="IPR050833">
    <property type="entry name" value="Poly_Biosynth_Transport"/>
</dbReference>
<evidence type="ECO:0000256" key="6">
    <source>
        <dbReference type="SAM" id="Phobius"/>
    </source>
</evidence>
<evidence type="ECO:0000256" key="5">
    <source>
        <dbReference type="ARBA" id="ARBA00023136"/>
    </source>
</evidence>
<feature type="transmembrane region" description="Helical" evidence="6">
    <location>
        <begin position="398"/>
        <end position="416"/>
    </location>
</feature>
<keyword evidence="3 6" id="KW-0812">Transmembrane</keyword>
<dbReference type="PANTHER" id="PTHR30250">
    <property type="entry name" value="PST FAMILY PREDICTED COLANIC ACID TRANSPORTER"/>
    <property type="match status" value="1"/>
</dbReference>
<evidence type="ECO:0000256" key="4">
    <source>
        <dbReference type="ARBA" id="ARBA00022989"/>
    </source>
</evidence>
<evidence type="ECO:0000256" key="2">
    <source>
        <dbReference type="ARBA" id="ARBA00022475"/>
    </source>
</evidence>
<accession>A0ABV8WBI4</accession>
<protein>
    <submittedName>
        <fullName evidence="7">Flippase</fullName>
    </submittedName>
</protein>
<keyword evidence="8" id="KW-1185">Reference proteome</keyword>
<feature type="transmembrane region" description="Helical" evidence="6">
    <location>
        <begin position="369"/>
        <end position="392"/>
    </location>
</feature>